<name>C0ZAV8_BREBN</name>
<accession>C0ZAV8</accession>
<evidence type="ECO:0000313" key="2">
    <source>
        <dbReference type="EMBL" id="BAH42917.1"/>
    </source>
</evidence>
<dbReference type="RefSeq" id="WP_012685653.1">
    <property type="nucleotide sequence ID" value="NC_012491.1"/>
</dbReference>
<evidence type="ECO:0000313" key="3">
    <source>
        <dbReference type="Proteomes" id="UP000001877"/>
    </source>
</evidence>
<dbReference type="GO" id="GO:0006260">
    <property type="term" value="P:DNA replication"/>
    <property type="evidence" value="ECO:0007669"/>
    <property type="project" value="InterPro"/>
</dbReference>
<feature type="domain" description="Plasmid replication protein RepL" evidence="1">
    <location>
        <begin position="36"/>
        <end position="117"/>
    </location>
</feature>
<protein>
    <recommendedName>
        <fullName evidence="1">Plasmid replication protein RepL domain-containing protein</fullName>
    </recommendedName>
</protein>
<sequence>MASKRPVNRVRNVYWGAFILDWFKYLQDHELSAADYRILFYLCHKMYNDDNTARVRQKIISHDLAMDKGNVSKCLKKLRTKQFIAKAPDGYMINPHLFYAGNGYHNRENLRDSFDRLLIDESESLRFSFNEDEHTLEVLGDMDDWPFN</sequence>
<reference evidence="2 3" key="1">
    <citation type="submission" date="2005-03" db="EMBL/GenBank/DDBJ databases">
        <title>Brevibacillus brevis strain 47, complete genome.</title>
        <authorList>
            <person name="Hosoyama A."/>
            <person name="Yamada R."/>
            <person name="Hongo Y."/>
            <person name="Terui Y."/>
            <person name="Ankai A."/>
            <person name="Masuyama W."/>
            <person name="Sekiguchi M."/>
            <person name="Takeda T."/>
            <person name="Asano K."/>
            <person name="Ohji S."/>
            <person name="Ichikawa N."/>
            <person name="Narita S."/>
            <person name="Aoki N."/>
            <person name="Miura H."/>
            <person name="Matsushita S."/>
            <person name="Sekigawa T."/>
            <person name="Yamagata H."/>
            <person name="Yoshikawa H."/>
            <person name="Udaka S."/>
            <person name="Tanikawa S."/>
            <person name="Fujita N."/>
        </authorList>
    </citation>
    <scope>NUCLEOTIDE SEQUENCE [LARGE SCALE GENOMIC DNA]</scope>
    <source>
        <strain evidence="3">47 / JCM 6285 / NBRC 100599</strain>
    </source>
</reference>
<proteinExistence type="predicted"/>
<dbReference type="EMBL" id="AP008955">
    <property type="protein sequence ID" value="BAH42917.1"/>
    <property type="molecule type" value="Genomic_DNA"/>
</dbReference>
<dbReference type="InterPro" id="IPR036390">
    <property type="entry name" value="WH_DNA-bd_sf"/>
</dbReference>
<gene>
    <name evidence="2" type="ordered locus">BBR47_19400</name>
</gene>
<dbReference type="Gene3D" id="1.10.10.10">
    <property type="entry name" value="Winged helix-like DNA-binding domain superfamily/Winged helix DNA-binding domain"/>
    <property type="match status" value="1"/>
</dbReference>
<dbReference type="eggNOG" id="COG1846">
    <property type="taxonomic scope" value="Bacteria"/>
</dbReference>
<dbReference type="SUPFAM" id="SSF46785">
    <property type="entry name" value="Winged helix' DNA-binding domain"/>
    <property type="match status" value="1"/>
</dbReference>
<dbReference type="KEGG" id="bbe:BBR47_19400"/>
<dbReference type="InterPro" id="IPR036388">
    <property type="entry name" value="WH-like_DNA-bd_sf"/>
</dbReference>
<evidence type="ECO:0000259" key="1">
    <source>
        <dbReference type="Pfam" id="PF05732"/>
    </source>
</evidence>
<dbReference type="GO" id="GO:0006276">
    <property type="term" value="P:plasmid maintenance"/>
    <property type="evidence" value="ECO:0007669"/>
    <property type="project" value="InterPro"/>
</dbReference>
<keyword evidence="3" id="KW-1185">Reference proteome</keyword>
<dbReference type="HOGENOM" id="CLU_1764298_0_0_9"/>
<organism evidence="2 3">
    <name type="scientific">Brevibacillus brevis (strain 47 / JCM 6285 / NBRC 100599)</name>
    <dbReference type="NCBI Taxonomy" id="358681"/>
    <lineage>
        <taxon>Bacteria</taxon>
        <taxon>Bacillati</taxon>
        <taxon>Bacillota</taxon>
        <taxon>Bacilli</taxon>
        <taxon>Bacillales</taxon>
        <taxon>Paenibacillaceae</taxon>
        <taxon>Brevibacillus</taxon>
    </lineage>
</organism>
<dbReference type="AlphaFoldDB" id="C0ZAV8"/>
<dbReference type="InterPro" id="IPR008813">
    <property type="entry name" value="Plasmid_replication_RepL"/>
</dbReference>
<dbReference type="Pfam" id="PF05732">
    <property type="entry name" value="RepL"/>
    <property type="match status" value="1"/>
</dbReference>
<dbReference type="Proteomes" id="UP000001877">
    <property type="component" value="Chromosome"/>
</dbReference>